<protein>
    <recommendedName>
        <fullName evidence="1">Nucleoside phosphorylase domain-containing protein</fullName>
    </recommendedName>
</protein>
<dbReference type="PANTHER" id="PTHR46832">
    <property type="entry name" value="5'-METHYLTHIOADENOSINE/S-ADENOSYLHOMOCYSTEINE NUCLEOSIDASE"/>
    <property type="match status" value="1"/>
</dbReference>
<sequence>MIAVITAMQNEAHALLRHAETDREYTLYGKKICEGCAFGKRFALIAAGIGKSNAAAAAMLALSGLNAKTLLNFGLAGGISQQADIAEVFRIVRAVQYDFDLSEVNGTPKGTLDEYDTPYLPLKDGQSAFKKATLATGDKLTASLADLPLLNALGADLRDMEGAAIAHVAFAAGAPLYAYKAVSNKIGADSVAQYREFTRRALEALSDGMEKIFAEIEP</sequence>
<dbReference type="GO" id="GO:0009116">
    <property type="term" value="P:nucleoside metabolic process"/>
    <property type="evidence" value="ECO:0007669"/>
    <property type="project" value="InterPro"/>
</dbReference>
<reference evidence="2" key="1">
    <citation type="journal article" date="2021" name="PeerJ">
        <title>Extensive microbial diversity within the chicken gut microbiome revealed by metagenomics and culture.</title>
        <authorList>
            <person name="Gilroy R."/>
            <person name="Ravi A."/>
            <person name="Getino M."/>
            <person name="Pursley I."/>
            <person name="Horton D.L."/>
            <person name="Alikhan N.F."/>
            <person name="Baker D."/>
            <person name="Gharbi K."/>
            <person name="Hall N."/>
            <person name="Watson M."/>
            <person name="Adriaenssens E.M."/>
            <person name="Foster-Nyarko E."/>
            <person name="Jarju S."/>
            <person name="Secka A."/>
            <person name="Antonio M."/>
            <person name="Oren A."/>
            <person name="Chaudhuri R.R."/>
            <person name="La Ragione R."/>
            <person name="Hildebrand F."/>
            <person name="Pallen M.J."/>
        </authorList>
    </citation>
    <scope>NUCLEOTIDE SEQUENCE</scope>
    <source>
        <strain evidence="2">CHK187-5294</strain>
    </source>
</reference>
<gene>
    <name evidence="2" type="ORF">H9727_02420</name>
</gene>
<name>A0A9D2IBS9_9FIRM</name>
<dbReference type="PANTHER" id="PTHR46832:SF1">
    <property type="entry name" value="5'-METHYLTHIOADENOSINE_S-ADENOSYLHOMOCYSTEINE NUCLEOSIDASE"/>
    <property type="match status" value="1"/>
</dbReference>
<dbReference type="GO" id="GO:0019284">
    <property type="term" value="P:L-methionine salvage from S-adenosylmethionine"/>
    <property type="evidence" value="ECO:0007669"/>
    <property type="project" value="TreeGrafter"/>
</dbReference>
<evidence type="ECO:0000259" key="1">
    <source>
        <dbReference type="Pfam" id="PF01048"/>
    </source>
</evidence>
<dbReference type="EMBL" id="DXCL01000014">
    <property type="protein sequence ID" value="HIZ03120.1"/>
    <property type="molecule type" value="Genomic_DNA"/>
</dbReference>
<evidence type="ECO:0000313" key="2">
    <source>
        <dbReference type="EMBL" id="HIZ03120.1"/>
    </source>
</evidence>
<dbReference type="Proteomes" id="UP000824132">
    <property type="component" value="Unassembled WGS sequence"/>
</dbReference>
<dbReference type="Pfam" id="PF01048">
    <property type="entry name" value="PNP_UDP_1"/>
    <property type="match status" value="1"/>
</dbReference>
<dbReference type="InterPro" id="IPR000845">
    <property type="entry name" value="Nucleoside_phosphorylase_d"/>
</dbReference>
<evidence type="ECO:0000313" key="3">
    <source>
        <dbReference type="Proteomes" id="UP000824132"/>
    </source>
</evidence>
<dbReference type="AlphaFoldDB" id="A0A9D2IBS9"/>
<dbReference type="GO" id="GO:0008782">
    <property type="term" value="F:adenosylhomocysteine nucleosidase activity"/>
    <property type="evidence" value="ECO:0007669"/>
    <property type="project" value="TreeGrafter"/>
</dbReference>
<organism evidence="2 3">
    <name type="scientific">Candidatus Borkfalkia avistercoris</name>
    <dbReference type="NCBI Taxonomy" id="2838504"/>
    <lineage>
        <taxon>Bacteria</taxon>
        <taxon>Bacillati</taxon>
        <taxon>Bacillota</taxon>
        <taxon>Clostridia</taxon>
        <taxon>Christensenellales</taxon>
        <taxon>Christensenellaceae</taxon>
        <taxon>Candidatus Borkfalkia</taxon>
    </lineage>
</organism>
<proteinExistence type="predicted"/>
<comment type="caution">
    <text evidence="2">The sequence shown here is derived from an EMBL/GenBank/DDBJ whole genome shotgun (WGS) entry which is preliminary data.</text>
</comment>
<dbReference type="Gene3D" id="3.40.50.1580">
    <property type="entry name" value="Nucleoside phosphorylase domain"/>
    <property type="match status" value="1"/>
</dbReference>
<dbReference type="GO" id="GO:0005829">
    <property type="term" value="C:cytosol"/>
    <property type="evidence" value="ECO:0007669"/>
    <property type="project" value="TreeGrafter"/>
</dbReference>
<feature type="domain" description="Nucleoside phosphorylase" evidence="1">
    <location>
        <begin position="2"/>
        <end position="206"/>
    </location>
</feature>
<dbReference type="GO" id="GO:0008930">
    <property type="term" value="F:methylthioadenosine nucleosidase activity"/>
    <property type="evidence" value="ECO:0007669"/>
    <property type="project" value="TreeGrafter"/>
</dbReference>
<accession>A0A9D2IBS9</accession>
<dbReference type="SUPFAM" id="SSF53167">
    <property type="entry name" value="Purine and uridine phosphorylases"/>
    <property type="match status" value="1"/>
</dbReference>
<dbReference type="InterPro" id="IPR035994">
    <property type="entry name" value="Nucleoside_phosphorylase_sf"/>
</dbReference>
<reference evidence="2" key="2">
    <citation type="submission" date="2021-04" db="EMBL/GenBank/DDBJ databases">
        <authorList>
            <person name="Gilroy R."/>
        </authorList>
    </citation>
    <scope>NUCLEOTIDE SEQUENCE</scope>
    <source>
        <strain evidence="2">CHK187-5294</strain>
    </source>
</reference>